<dbReference type="PANTHER" id="PTHR43386">
    <property type="entry name" value="OLIGOPEPTIDE TRANSPORT SYSTEM PERMEASE PROTEIN APPC"/>
    <property type="match status" value="1"/>
</dbReference>
<feature type="transmembrane region" description="Helical" evidence="7">
    <location>
        <begin position="273"/>
        <end position="295"/>
    </location>
</feature>
<proteinExistence type="inferred from homology"/>
<keyword evidence="5 7" id="KW-1133">Transmembrane helix</keyword>
<evidence type="ECO:0000313" key="10">
    <source>
        <dbReference type="Proteomes" id="UP001331561"/>
    </source>
</evidence>
<evidence type="ECO:0000256" key="1">
    <source>
        <dbReference type="ARBA" id="ARBA00004651"/>
    </source>
</evidence>
<name>A0ABU6K399_9RHOO</name>
<feature type="transmembrane region" description="Helical" evidence="7">
    <location>
        <begin position="228"/>
        <end position="253"/>
    </location>
</feature>
<evidence type="ECO:0000256" key="2">
    <source>
        <dbReference type="ARBA" id="ARBA00022448"/>
    </source>
</evidence>
<evidence type="ECO:0000256" key="4">
    <source>
        <dbReference type="ARBA" id="ARBA00022692"/>
    </source>
</evidence>
<keyword evidence="3" id="KW-1003">Cell membrane</keyword>
<dbReference type="InterPro" id="IPR050366">
    <property type="entry name" value="BP-dependent_transpt_permease"/>
</dbReference>
<keyword evidence="6 7" id="KW-0472">Membrane</keyword>
<accession>A0ABU6K399</accession>
<organism evidence="9 10">
    <name type="scientific">Uliginosibacterium silvisoli</name>
    <dbReference type="NCBI Taxonomy" id="3114758"/>
    <lineage>
        <taxon>Bacteria</taxon>
        <taxon>Pseudomonadati</taxon>
        <taxon>Pseudomonadota</taxon>
        <taxon>Betaproteobacteria</taxon>
        <taxon>Rhodocyclales</taxon>
        <taxon>Zoogloeaceae</taxon>
        <taxon>Uliginosibacterium</taxon>
    </lineage>
</organism>
<feature type="domain" description="ABC transmembrane type-1" evidence="8">
    <location>
        <begin position="107"/>
        <end position="296"/>
    </location>
</feature>
<evidence type="ECO:0000256" key="6">
    <source>
        <dbReference type="ARBA" id="ARBA00023136"/>
    </source>
</evidence>
<feature type="transmembrane region" description="Helical" evidence="7">
    <location>
        <begin position="111"/>
        <end position="135"/>
    </location>
</feature>
<comment type="caution">
    <text evidence="9">The sequence shown here is derived from an EMBL/GenBank/DDBJ whole genome shotgun (WGS) entry which is preliminary data.</text>
</comment>
<dbReference type="CDD" id="cd06261">
    <property type="entry name" value="TM_PBP2"/>
    <property type="match status" value="1"/>
</dbReference>
<evidence type="ECO:0000256" key="7">
    <source>
        <dbReference type="RuleBase" id="RU363032"/>
    </source>
</evidence>
<feature type="transmembrane region" description="Helical" evidence="7">
    <location>
        <begin position="47"/>
        <end position="67"/>
    </location>
</feature>
<dbReference type="InterPro" id="IPR000515">
    <property type="entry name" value="MetI-like"/>
</dbReference>
<dbReference type="EMBL" id="JAYXHS010000002">
    <property type="protein sequence ID" value="MEC5386161.1"/>
    <property type="molecule type" value="Genomic_DNA"/>
</dbReference>
<reference evidence="9 10" key="1">
    <citation type="submission" date="2024-01" db="EMBL/GenBank/DDBJ databases">
        <title>Uliginosibacterium soil sp. nov.</title>
        <authorList>
            <person name="Lv Y."/>
        </authorList>
    </citation>
    <scope>NUCLEOTIDE SEQUENCE [LARGE SCALE GENOMIC DNA]</scope>
    <source>
        <strain evidence="9 10">H3</strain>
    </source>
</reference>
<evidence type="ECO:0000313" key="9">
    <source>
        <dbReference type="EMBL" id="MEC5386161.1"/>
    </source>
</evidence>
<dbReference type="PANTHER" id="PTHR43386:SF26">
    <property type="entry name" value="ABC TRANSPORTER PERMEASE PROTEIN"/>
    <property type="match status" value="1"/>
</dbReference>
<dbReference type="Gene3D" id="1.10.3720.10">
    <property type="entry name" value="MetI-like"/>
    <property type="match status" value="1"/>
</dbReference>
<evidence type="ECO:0000256" key="3">
    <source>
        <dbReference type="ARBA" id="ARBA00022475"/>
    </source>
</evidence>
<gene>
    <name evidence="9" type="ORF">VVD49_10515</name>
</gene>
<sequence length="310" mass="32960">MDRAIDIAIGNVGVLDAQGTLAAPRKWTLRLPQRPAWLRGWASDWTLLIPALIVGVLVVCAAVPDLLAPFAPTDMDIESILQAPSAQHLLGTDQFGRDVLTLLIYGARQSLLMGAFAVFIGGTLGGLIGLASGYLGSYVDGVLMRAIDIKLAVPGILLAIVVSTALGASLTNTIIAVGLISVPRYARVMRSQVIAIKNRPFVEAARSIGTSQAAILFKHILPHCWSPMLVMATLGVGSSILIGSSLSFLGLGIIDDRPDWGFLLSQGRSYLSIAWWIATFPGLAITALVVSVNLLGDELRHRVDPQKRIG</sequence>
<dbReference type="Pfam" id="PF00528">
    <property type="entry name" value="BPD_transp_1"/>
    <property type="match status" value="1"/>
</dbReference>
<evidence type="ECO:0000256" key="5">
    <source>
        <dbReference type="ARBA" id="ARBA00022989"/>
    </source>
</evidence>
<comment type="subcellular location">
    <subcellularLocation>
        <location evidence="1 7">Cell membrane</location>
        <topology evidence="1 7">Multi-pass membrane protein</topology>
    </subcellularLocation>
</comment>
<comment type="similarity">
    <text evidence="7">Belongs to the binding-protein-dependent transport system permease family.</text>
</comment>
<protein>
    <submittedName>
        <fullName evidence="9">ABC transporter permease</fullName>
    </submittedName>
</protein>
<feature type="transmembrane region" description="Helical" evidence="7">
    <location>
        <begin position="155"/>
        <end position="182"/>
    </location>
</feature>
<evidence type="ECO:0000259" key="8">
    <source>
        <dbReference type="PROSITE" id="PS50928"/>
    </source>
</evidence>
<dbReference type="PROSITE" id="PS50928">
    <property type="entry name" value="ABC_TM1"/>
    <property type="match status" value="1"/>
</dbReference>
<dbReference type="SUPFAM" id="SSF161098">
    <property type="entry name" value="MetI-like"/>
    <property type="match status" value="1"/>
</dbReference>
<dbReference type="RefSeq" id="WP_327599136.1">
    <property type="nucleotide sequence ID" value="NZ_JAYXHS010000002.1"/>
</dbReference>
<dbReference type="InterPro" id="IPR035906">
    <property type="entry name" value="MetI-like_sf"/>
</dbReference>
<dbReference type="Proteomes" id="UP001331561">
    <property type="component" value="Unassembled WGS sequence"/>
</dbReference>
<keyword evidence="10" id="KW-1185">Reference proteome</keyword>
<keyword evidence="4 7" id="KW-0812">Transmembrane</keyword>
<keyword evidence="2 7" id="KW-0813">Transport</keyword>